<organism evidence="2 3">
    <name type="scientific">Desulfosalsimonas propionicica</name>
    <dbReference type="NCBI Taxonomy" id="332175"/>
    <lineage>
        <taxon>Bacteria</taxon>
        <taxon>Pseudomonadati</taxon>
        <taxon>Thermodesulfobacteriota</taxon>
        <taxon>Desulfobacteria</taxon>
        <taxon>Desulfobacterales</taxon>
        <taxon>Desulfosalsimonadaceae</taxon>
        <taxon>Desulfosalsimonas</taxon>
    </lineage>
</organism>
<comment type="caution">
    <text evidence="2">The sequence shown here is derived from an EMBL/GenBank/DDBJ whole genome shotgun (WGS) entry which is preliminary data.</text>
</comment>
<name>A0A7W0CCI8_9BACT</name>
<dbReference type="PROSITE" id="PS50943">
    <property type="entry name" value="HTH_CROC1"/>
    <property type="match status" value="1"/>
</dbReference>
<keyword evidence="3" id="KW-1185">Reference proteome</keyword>
<gene>
    <name evidence="2" type="ORF">HNR65_003461</name>
</gene>
<dbReference type="AlphaFoldDB" id="A0A7W0CCI8"/>
<dbReference type="InterPro" id="IPR001387">
    <property type="entry name" value="Cro/C1-type_HTH"/>
</dbReference>
<protein>
    <recommendedName>
        <fullName evidence="1">HTH cro/C1-type domain-containing protein</fullName>
    </recommendedName>
</protein>
<evidence type="ECO:0000313" key="3">
    <source>
        <dbReference type="Proteomes" id="UP000525298"/>
    </source>
</evidence>
<proteinExistence type="predicted"/>
<dbReference type="Proteomes" id="UP000525298">
    <property type="component" value="Unassembled WGS sequence"/>
</dbReference>
<evidence type="ECO:0000313" key="2">
    <source>
        <dbReference type="EMBL" id="MBA2883104.1"/>
    </source>
</evidence>
<dbReference type="EMBL" id="JACDUS010000016">
    <property type="protein sequence ID" value="MBA2883104.1"/>
    <property type="molecule type" value="Genomic_DNA"/>
</dbReference>
<dbReference type="RefSeq" id="WP_181552714.1">
    <property type="nucleotide sequence ID" value="NZ_JACDUS010000016.1"/>
</dbReference>
<reference evidence="2 3" key="1">
    <citation type="submission" date="2020-07" db="EMBL/GenBank/DDBJ databases">
        <title>Genomic Encyclopedia of Type Strains, Phase IV (KMG-IV): sequencing the most valuable type-strain genomes for metagenomic binning, comparative biology and taxonomic classification.</title>
        <authorList>
            <person name="Goeker M."/>
        </authorList>
    </citation>
    <scope>NUCLEOTIDE SEQUENCE [LARGE SCALE GENOMIC DNA]</scope>
    <source>
        <strain evidence="2 3">DSM 17721</strain>
    </source>
</reference>
<feature type="domain" description="HTH cro/C1-type" evidence="1">
    <location>
        <begin position="107"/>
        <end position="128"/>
    </location>
</feature>
<evidence type="ECO:0000259" key="1">
    <source>
        <dbReference type="PROSITE" id="PS50943"/>
    </source>
</evidence>
<sequence>MKKDKVPQDDDNLMEGRSRELCYAVDENGRYVSVLSSGWEPKNTALLQAWEQIGEEAKKAFDSFKAGRVSPLGFYMARGMFDVSLLSAYTKIPKRRIRSHLVPKNFRRLDAETLRKYAEVLDISVDELVKGPETAKIFPGEK</sequence>
<accession>A0A7W0CCI8</accession>